<dbReference type="Pfam" id="PF03717">
    <property type="entry name" value="PBP_dimer"/>
    <property type="match status" value="1"/>
</dbReference>
<dbReference type="InterPro" id="IPR012338">
    <property type="entry name" value="Beta-lactam/transpept-like"/>
</dbReference>
<comment type="subcellular location">
    <subcellularLocation>
        <location evidence="1">Membrane</location>
    </subcellularLocation>
</comment>
<dbReference type="SUPFAM" id="SSF54184">
    <property type="entry name" value="Penicillin-binding protein 2x (pbp-2x), c-terminal domain"/>
    <property type="match status" value="1"/>
</dbReference>
<dbReference type="InterPro" id="IPR005543">
    <property type="entry name" value="PASTA_dom"/>
</dbReference>
<keyword evidence="2" id="KW-0378">Hydrolase</keyword>
<dbReference type="GO" id="GO:0004180">
    <property type="term" value="F:carboxypeptidase activity"/>
    <property type="evidence" value="ECO:0007669"/>
    <property type="project" value="UniProtKB-KW"/>
</dbReference>
<dbReference type="PANTHER" id="PTHR30627">
    <property type="entry name" value="PEPTIDOGLYCAN D,D-TRANSPEPTIDASE"/>
    <property type="match status" value="1"/>
</dbReference>
<dbReference type="EMBL" id="FNQN01000004">
    <property type="protein sequence ID" value="SEA22987.1"/>
    <property type="molecule type" value="Genomic_DNA"/>
</dbReference>
<dbReference type="Gene3D" id="3.30.450.330">
    <property type="match status" value="1"/>
</dbReference>
<evidence type="ECO:0000256" key="3">
    <source>
        <dbReference type="ARBA" id="ARBA00023136"/>
    </source>
</evidence>
<keyword evidence="2" id="KW-0121">Carboxypeptidase</keyword>
<gene>
    <name evidence="6" type="ORF">SAMN05660420_01524</name>
</gene>
<reference evidence="6 7" key="1">
    <citation type="submission" date="2016-10" db="EMBL/GenBank/DDBJ databases">
        <authorList>
            <person name="de Groot N.N."/>
        </authorList>
    </citation>
    <scope>NUCLEOTIDE SEQUENCE [LARGE SCALE GENOMIC DNA]</scope>
    <source>
        <strain evidence="6 7">DSM 7343</strain>
    </source>
</reference>
<accession>A0A1H3ZH53</accession>
<evidence type="ECO:0000256" key="4">
    <source>
        <dbReference type="SAM" id="Phobius"/>
    </source>
</evidence>
<dbReference type="GO" id="GO:0008658">
    <property type="term" value="F:penicillin binding"/>
    <property type="evidence" value="ECO:0007669"/>
    <property type="project" value="InterPro"/>
</dbReference>
<dbReference type="CDD" id="cd06575">
    <property type="entry name" value="PASTA_Pbp2x-like_2"/>
    <property type="match status" value="1"/>
</dbReference>
<evidence type="ECO:0000313" key="7">
    <source>
        <dbReference type="Proteomes" id="UP000199409"/>
    </source>
</evidence>
<dbReference type="SUPFAM" id="SSF56601">
    <property type="entry name" value="beta-lactamase/transpeptidase-like"/>
    <property type="match status" value="1"/>
</dbReference>
<keyword evidence="7" id="KW-1185">Reference proteome</keyword>
<dbReference type="Pfam" id="PF00905">
    <property type="entry name" value="Transpeptidase"/>
    <property type="match status" value="1"/>
</dbReference>
<dbReference type="STRING" id="37625.SAMN05660420_01524"/>
<dbReference type="PANTHER" id="PTHR30627:SF1">
    <property type="entry name" value="PEPTIDOGLYCAN D,D-TRANSPEPTIDASE FTSI"/>
    <property type="match status" value="1"/>
</dbReference>
<dbReference type="Gene3D" id="1.10.150.770">
    <property type="match status" value="1"/>
</dbReference>
<dbReference type="RefSeq" id="WP_092346350.1">
    <property type="nucleotide sequence ID" value="NZ_FNQN01000004.1"/>
</dbReference>
<proteinExistence type="predicted"/>
<dbReference type="PROSITE" id="PS51178">
    <property type="entry name" value="PASTA"/>
    <property type="match status" value="1"/>
</dbReference>
<dbReference type="InterPro" id="IPR036138">
    <property type="entry name" value="PBP_dimer_sf"/>
</dbReference>
<name>A0A1H3ZH53_9BACT</name>
<evidence type="ECO:0000259" key="5">
    <source>
        <dbReference type="PROSITE" id="PS51178"/>
    </source>
</evidence>
<dbReference type="InterPro" id="IPR001460">
    <property type="entry name" value="PCN-bd_Tpept"/>
</dbReference>
<dbReference type="SUPFAM" id="SSF56519">
    <property type="entry name" value="Penicillin binding protein dimerisation domain"/>
    <property type="match status" value="1"/>
</dbReference>
<keyword evidence="4" id="KW-0812">Transmembrane</keyword>
<dbReference type="Gene3D" id="3.90.1310.10">
    <property type="entry name" value="Penicillin-binding protein 2a (Domain 2)"/>
    <property type="match status" value="1"/>
</dbReference>
<protein>
    <submittedName>
        <fullName evidence="6">Peptidoglycan synthetase FtsI</fullName>
    </submittedName>
</protein>
<dbReference type="GO" id="GO:0071555">
    <property type="term" value="P:cell wall organization"/>
    <property type="evidence" value="ECO:0007669"/>
    <property type="project" value="TreeGrafter"/>
</dbReference>
<dbReference type="InterPro" id="IPR050515">
    <property type="entry name" value="Beta-lactam/transpept"/>
</dbReference>
<feature type="domain" description="PASTA" evidence="5">
    <location>
        <begin position="591"/>
        <end position="650"/>
    </location>
</feature>
<keyword evidence="4" id="KW-1133">Transmembrane helix</keyword>
<dbReference type="Pfam" id="PF03793">
    <property type="entry name" value="PASTA"/>
    <property type="match status" value="1"/>
</dbReference>
<feature type="transmembrane region" description="Helical" evidence="4">
    <location>
        <begin position="12"/>
        <end position="32"/>
    </location>
</feature>
<evidence type="ECO:0000256" key="2">
    <source>
        <dbReference type="ARBA" id="ARBA00022645"/>
    </source>
</evidence>
<dbReference type="Proteomes" id="UP000199409">
    <property type="component" value="Unassembled WGS sequence"/>
</dbReference>
<organism evidence="6 7">
    <name type="scientific">Desulfuromusa kysingii</name>
    <dbReference type="NCBI Taxonomy" id="37625"/>
    <lineage>
        <taxon>Bacteria</taxon>
        <taxon>Pseudomonadati</taxon>
        <taxon>Thermodesulfobacteriota</taxon>
        <taxon>Desulfuromonadia</taxon>
        <taxon>Desulfuromonadales</taxon>
        <taxon>Geopsychrobacteraceae</taxon>
        <taxon>Desulfuromusa</taxon>
    </lineage>
</organism>
<dbReference type="AlphaFoldDB" id="A0A1H3ZH53"/>
<keyword evidence="3 4" id="KW-0472">Membrane</keyword>
<dbReference type="OrthoDB" id="9789078at2"/>
<dbReference type="GO" id="GO:0005886">
    <property type="term" value="C:plasma membrane"/>
    <property type="evidence" value="ECO:0007669"/>
    <property type="project" value="TreeGrafter"/>
</dbReference>
<dbReference type="Gene3D" id="3.40.710.10">
    <property type="entry name" value="DD-peptidase/beta-lactamase superfamily"/>
    <property type="match status" value="1"/>
</dbReference>
<evidence type="ECO:0000256" key="1">
    <source>
        <dbReference type="ARBA" id="ARBA00004370"/>
    </source>
</evidence>
<keyword evidence="2" id="KW-0645">Protease</keyword>
<dbReference type="InterPro" id="IPR005311">
    <property type="entry name" value="PBP_dimer"/>
</dbReference>
<sequence>MALSERGVQIRIRIYGFLFILAFLTIAGRAYYLQVVQAPDLQQRADQQRQRVVKLAPQRGSIFDRNGDPLAVSLAAESLFADPKQVKNPKAVAKRLKEILKVSEKELTRLLSAPKRFVWLQRKLDPDVAKQVRALKIDGLQFVTERKRYYPQTSTAAHVLGFIGLDPKGLEGLELEYDRQLQGESGRLVSLRDARGRGLSSADQLVQGGVAGHNLFLTLDRSLQYVAEKELARVVRETGAVGGTVVMLEPASGRVLAMASQPDYNPNLAGQSPAGNRRNRAVCDMYEPGSTFKTFLMAGVLEEGLVRPGQKIYCENGRYSVGGKTIRDHVKFQQLTLQEVLKFSSNIGSAKLGKALEREKFYSYIRDFGFGEKSGLDLPGEVSGMLREPSNWFEIDLAAISFGQGLSVTPIQMASAIAAIANGGLLMEPYLVERITDAEGQQIQKRLPQVRRRVISEKTAQQVRDMMISVTEPGGTGTRAAVPGYQIAGKTGTAQKVDTVTGGYSLDKHVSSFVGFVPAENPAIVIAVTVDEPKGKDYGGLVAAPVFARIAGQTLSHLNILPKGTVVALTPEQLAEEPLPDLAALLPDVESSNGLRMPNFFGMSYRQVLQLMEKKKLNLKLSGSGQAVKQYPEPGKVIEYGKQAWIRFGA</sequence>
<evidence type="ECO:0000313" key="6">
    <source>
        <dbReference type="EMBL" id="SEA22987.1"/>
    </source>
</evidence>